<evidence type="ECO:0000313" key="14">
    <source>
        <dbReference type="Proteomes" id="UP000009173"/>
    </source>
</evidence>
<dbReference type="SUPFAM" id="SSF52540">
    <property type="entry name" value="P-loop containing nucleoside triphosphate hydrolases"/>
    <property type="match status" value="1"/>
</dbReference>
<feature type="domain" description="UvrD-like helicase C-terminal" evidence="12">
    <location>
        <begin position="494"/>
        <end position="757"/>
    </location>
</feature>
<dbReference type="Gene3D" id="3.40.50.300">
    <property type="entry name" value="P-loop containing nucleotide triphosphate hydrolases"/>
    <property type="match status" value="4"/>
</dbReference>
<dbReference type="Pfam" id="PF13361">
    <property type="entry name" value="UvrD_C"/>
    <property type="match status" value="1"/>
</dbReference>
<dbReference type="PANTHER" id="PTHR11070:SF67">
    <property type="entry name" value="DNA 3'-5' HELICASE"/>
    <property type="match status" value="1"/>
</dbReference>
<dbReference type="PROSITE" id="PS51217">
    <property type="entry name" value="UVRD_HELICASE_CTER"/>
    <property type="match status" value="1"/>
</dbReference>
<dbReference type="RefSeq" id="WP_011792109.1">
    <property type="nucleotide sequence ID" value="NC_008751.1"/>
</dbReference>
<keyword evidence="4 9" id="KW-0067">ATP-binding</keyword>
<dbReference type="InterPro" id="IPR014017">
    <property type="entry name" value="DNA_helicase_UvrD-like_C"/>
</dbReference>
<evidence type="ECO:0000256" key="9">
    <source>
        <dbReference type="PROSITE-ProRule" id="PRU00560"/>
    </source>
</evidence>
<feature type="region of interest" description="Disordered" evidence="10">
    <location>
        <begin position="1131"/>
        <end position="1152"/>
    </location>
</feature>
<evidence type="ECO:0000259" key="11">
    <source>
        <dbReference type="PROSITE" id="PS51198"/>
    </source>
</evidence>
<keyword evidence="1 9" id="KW-0547">Nucleotide-binding</keyword>
<dbReference type="KEGG" id="dvl:Dvul_1166"/>
<evidence type="ECO:0000313" key="13">
    <source>
        <dbReference type="EMBL" id="ABM28186.1"/>
    </source>
</evidence>
<feature type="domain" description="UvrD-like helicase ATP-binding" evidence="11">
    <location>
        <begin position="1"/>
        <end position="455"/>
    </location>
</feature>
<feature type="region of interest" description="Disordered" evidence="10">
    <location>
        <begin position="866"/>
        <end position="901"/>
    </location>
</feature>
<comment type="catalytic activity">
    <reaction evidence="6">
        <text>Couples ATP hydrolysis with the unwinding of duplex DNA by translocating in the 3'-5' direction.</text>
        <dbReference type="EC" id="5.6.2.4"/>
    </reaction>
</comment>
<evidence type="ECO:0000259" key="12">
    <source>
        <dbReference type="PROSITE" id="PS51217"/>
    </source>
</evidence>
<keyword evidence="2 9" id="KW-0378">Hydrolase</keyword>
<evidence type="ECO:0000256" key="8">
    <source>
        <dbReference type="ARBA" id="ARBA00048988"/>
    </source>
</evidence>
<dbReference type="GO" id="GO:0016887">
    <property type="term" value="F:ATP hydrolysis activity"/>
    <property type="evidence" value="ECO:0007669"/>
    <property type="project" value="RHEA"/>
</dbReference>
<evidence type="ECO:0000256" key="4">
    <source>
        <dbReference type="ARBA" id="ARBA00022840"/>
    </source>
</evidence>
<accession>A0A0H3A6T5</accession>
<dbReference type="GO" id="GO:0043138">
    <property type="term" value="F:3'-5' DNA helicase activity"/>
    <property type="evidence" value="ECO:0007669"/>
    <property type="project" value="UniProtKB-EC"/>
</dbReference>
<dbReference type="InterPro" id="IPR014016">
    <property type="entry name" value="UvrD-like_ATP-bd"/>
</dbReference>
<evidence type="ECO:0000256" key="10">
    <source>
        <dbReference type="SAM" id="MobiDB-lite"/>
    </source>
</evidence>
<evidence type="ECO:0000256" key="1">
    <source>
        <dbReference type="ARBA" id="ARBA00022741"/>
    </source>
</evidence>
<dbReference type="InterPro" id="IPR027417">
    <property type="entry name" value="P-loop_NTPase"/>
</dbReference>
<keyword evidence="5" id="KW-0413">Isomerase</keyword>
<comment type="catalytic activity">
    <reaction evidence="8">
        <text>ATP + H2O = ADP + phosphate + H(+)</text>
        <dbReference type="Rhea" id="RHEA:13065"/>
        <dbReference type="ChEBI" id="CHEBI:15377"/>
        <dbReference type="ChEBI" id="CHEBI:15378"/>
        <dbReference type="ChEBI" id="CHEBI:30616"/>
        <dbReference type="ChEBI" id="CHEBI:43474"/>
        <dbReference type="ChEBI" id="CHEBI:456216"/>
        <dbReference type="EC" id="5.6.2.4"/>
    </reaction>
</comment>
<reference evidence="14" key="1">
    <citation type="journal article" date="2009" name="Environ. Microbiol.">
        <title>Contribution of mobile genetic elements to Desulfovibrio vulgaris genome plasticity.</title>
        <authorList>
            <person name="Walker C.B."/>
            <person name="Stolyar S."/>
            <person name="Chivian D."/>
            <person name="Pinel N."/>
            <person name="Gabster J.A."/>
            <person name="Dehal P.S."/>
            <person name="He Z."/>
            <person name="Yang Z.K."/>
            <person name="Yen H.C."/>
            <person name="Zhou J."/>
            <person name="Wall J.D."/>
            <person name="Hazen T.C."/>
            <person name="Arkin A.P."/>
            <person name="Stahl D.A."/>
        </authorList>
    </citation>
    <scope>NUCLEOTIDE SEQUENCE [LARGE SCALE GENOMIC DNA]</scope>
    <source>
        <strain evidence="14">DP4</strain>
    </source>
</reference>
<dbReference type="GO" id="GO:0005829">
    <property type="term" value="C:cytosol"/>
    <property type="evidence" value="ECO:0007669"/>
    <property type="project" value="TreeGrafter"/>
</dbReference>
<feature type="binding site" evidence="9">
    <location>
        <begin position="12"/>
        <end position="19"/>
    </location>
    <ligand>
        <name>ATP</name>
        <dbReference type="ChEBI" id="CHEBI:30616"/>
    </ligand>
</feature>
<dbReference type="GO" id="GO:0003677">
    <property type="term" value="F:DNA binding"/>
    <property type="evidence" value="ECO:0007669"/>
    <property type="project" value="InterPro"/>
</dbReference>
<dbReference type="PANTHER" id="PTHR11070">
    <property type="entry name" value="UVRD / RECB / PCRA DNA HELICASE FAMILY MEMBER"/>
    <property type="match status" value="1"/>
</dbReference>
<feature type="region of interest" description="Disordered" evidence="10">
    <location>
        <begin position="918"/>
        <end position="943"/>
    </location>
</feature>
<evidence type="ECO:0000256" key="2">
    <source>
        <dbReference type="ARBA" id="ARBA00022801"/>
    </source>
</evidence>
<dbReference type="InterPro" id="IPR000212">
    <property type="entry name" value="DNA_helicase_UvrD/REP"/>
</dbReference>
<dbReference type="GO" id="GO:0005524">
    <property type="term" value="F:ATP binding"/>
    <property type="evidence" value="ECO:0007669"/>
    <property type="project" value="UniProtKB-UniRule"/>
</dbReference>
<evidence type="ECO:0000256" key="6">
    <source>
        <dbReference type="ARBA" id="ARBA00034617"/>
    </source>
</evidence>
<protein>
    <recommendedName>
        <fullName evidence="7">DNA 3'-5' helicase</fullName>
        <ecNumber evidence="7">5.6.2.4</ecNumber>
    </recommendedName>
</protein>
<dbReference type="Proteomes" id="UP000009173">
    <property type="component" value="Chromosome"/>
</dbReference>
<dbReference type="AlphaFoldDB" id="A0A0H3A6T5"/>
<organism evidence="13 14">
    <name type="scientific">Nitratidesulfovibrio vulgaris (strain DP4)</name>
    <name type="common">Desulfovibrio vulgaris</name>
    <dbReference type="NCBI Taxonomy" id="391774"/>
    <lineage>
        <taxon>Bacteria</taxon>
        <taxon>Pseudomonadati</taxon>
        <taxon>Thermodesulfobacteriota</taxon>
        <taxon>Desulfovibrionia</taxon>
        <taxon>Desulfovibrionales</taxon>
        <taxon>Desulfovibrionaceae</taxon>
        <taxon>Nitratidesulfovibrio</taxon>
    </lineage>
</organism>
<dbReference type="HOGENOM" id="CLU_010638_0_0_7"/>
<evidence type="ECO:0000256" key="7">
    <source>
        <dbReference type="ARBA" id="ARBA00034808"/>
    </source>
</evidence>
<dbReference type="PROSITE" id="PS51198">
    <property type="entry name" value="UVRD_HELICASE_ATP_BIND"/>
    <property type="match status" value="1"/>
</dbReference>
<proteinExistence type="predicted"/>
<dbReference type="EC" id="5.6.2.4" evidence="7"/>
<evidence type="ECO:0000256" key="5">
    <source>
        <dbReference type="ARBA" id="ARBA00023235"/>
    </source>
</evidence>
<dbReference type="Pfam" id="PF12705">
    <property type="entry name" value="PDDEXK_1"/>
    <property type="match status" value="1"/>
</dbReference>
<keyword evidence="3 9" id="KW-0347">Helicase</keyword>
<dbReference type="InterPro" id="IPR038726">
    <property type="entry name" value="PDDEXK_AddAB-type"/>
</dbReference>
<dbReference type="EMBL" id="CP000527">
    <property type="protein sequence ID" value="ABM28186.1"/>
    <property type="molecule type" value="Genomic_DNA"/>
</dbReference>
<evidence type="ECO:0000256" key="3">
    <source>
        <dbReference type="ARBA" id="ARBA00022806"/>
    </source>
</evidence>
<sequence length="1152" mass="127302">MIENPQLLQIKASAGSGKTYTLTRRFLELLGTAQQDGSTGPACTLSADGRHCWPEILAATFTNRAATEMKERVVRRLKEMALRTGESPEAPWTPALADRWVGTILRQYGALNIRTIDSLLTLLVRLSALDLRLPPDFEPAFAGPDFFEPLLDDVLETARHDDPALRDMLRRACETLIHHTDHKGFATGEKLRARLLELLEWHLCNGDLPTTDADTVRAHLVTLHERARQGATTLTRVTADENLAVAANFLKFLVKVEESSPFAKVPESAYLHKTNLDECLNKASRGNASAQAESAFSAFMAALAAFRTRGRLLQRALAIMPLVGIAETLARRLPDYQLREGKVPAQLLPQMARRVLDGEYGVSEAFCRMGTRLAHILVDEFQDTSKDQWAAIQPLAVECLSRGGSLTWVGDVKQAIYGWRGGDSALFDAVLRDGELLAIAGDGISGTLPRNWRSRPEIVHFNNDVFALLGDEAHATTVLRAMLPEGTPPDVFSEAVDELARAFTGAAQETPPRGDDESQEEGFVRLTHVAAFDSEELDAEVKTTLRSLFMGDLALRRRWRDVAVLVRTNGEAGRVATWLMEWDIPVVTENSLRLADHPLISQTVALLGFLDYPRDDLAFWEFAAGPELLGDAAGLDAPAMDDWLAEGGRGPLFTRFRDAFPAVWRRWIAPFYSRAGLMSVYDTVREVYTRFRVFDRYPEDAGFLRRFLEVVHAAEGQGLVSLSTFLDFWKRTGGDEKVPMPEGMDAVRVMTMHKAKGLEFPVVVIPFHHQADRADDTPVRMEVEGLDLLVPRCPEMGKPYYEAFAASVREQLHVLYVAWTRPVEELHAFITERKTGKGRSALLEGLKVLLGLCGVPETWGTWERGTIPASALADSTTETMPEGRPDQPESTPHAMASPTLADSAPADAAPVVLAPAAQTVPPPQPAASACASETAPQATGHDTPSLMVDAAASIPAPASTPDDDWRPMQWLPRLKIFRNQLEEFTFTERRRGMLVHACLEALHPTGAPREDAARAVRHGIRAFPLPVPDEDAVAAELTTMLEWYAAQPETAHWLRHGTPEQGILDAQGRLHRTDLFVDDGNVRVVVEYKTGAPSPDHIEQVHRYLSLLLDADPRPVHGVLVYLDRRTTQRIDPAESGDTSNTIAHPAEARRP</sequence>
<name>A0A0H3A6T5_NITV4</name>
<dbReference type="GO" id="GO:0000725">
    <property type="term" value="P:recombinational repair"/>
    <property type="evidence" value="ECO:0007669"/>
    <property type="project" value="TreeGrafter"/>
</dbReference>
<dbReference type="Pfam" id="PF00580">
    <property type="entry name" value="UvrD-helicase"/>
    <property type="match status" value="1"/>
</dbReference>
<gene>
    <name evidence="13" type="ordered locus">Dvul_1166</name>
</gene>